<feature type="transmembrane region" description="Helical" evidence="1">
    <location>
        <begin position="164"/>
        <end position="186"/>
    </location>
</feature>
<accession>A0A1L9PQD5</accession>
<keyword evidence="3" id="KW-1185">Reference proteome</keyword>
<keyword evidence="1" id="KW-0472">Membrane</keyword>
<reference evidence="3" key="1">
    <citation type="journal article" date="2017" name="Genome Biol.">
        <title>Comparative genomics reveals high biological diversity and specific adaptations in the industrially and medically important fungal genus Aspergillus.</title>
        <authorList>
            <person name="de Vries R.P."/>
            <person name="Riley R."/>
            <person name="Wiebenga A."/>
            <person name="Aguilar-Osorio G."/>
            <person name="Amillis S."/>
            <person name="Uchima C.A."/>
            <person name="Anderluh G."/>
            <person name="Asadollahi M."/>
            <person name="Askin M."/>
            <person name="Barry K."/>
            <person name="Battaglia E."/>
            <person name="Bayram O."/>
            <person name="Benocci T."/>
            <person name="Braus-Stromeyer S.A."/>
            <person name="Caldana C."/>
            <person name="Canovas D."/>
            <person name="Cerqueira G.C."/>
            <person name="Chen F."/>
            <person name="Chen W."/>
            <person name="Choi C."/>
            <person name="Clum A."/>
            <person name="Dos Santos R.A."/>
            <person name="Damasio A.R."/>
            <person name="Diallinas G."/>
            <person name="Emri T."/>
            <person name="Fekete E."/>
            <person name="Flipphi M."/>
            <person name="Freyberg S."/>
            <person name="Gallo A."/>
            <person name="Gournas C."/>
            <person name="Habgood R."/>
            <person name="Hainaut M."/>
            <person name="Harispe M.L."/>
            <person name="Henrissat B."/>
            <person name="Hilden K.S."/>
            <person name="Hope R."/>
            <person name="Hossain A."/>
            <person name="Karabika E."/>
            <person name="Karaffa L."/>
            <person name="Karanyi Z."/>
            <person name="Krasevec N."/>
            <person name="Kuo A."/>
            <person name="Kusch H."/>
            <person name="LaButti K."/>
            <person name="Lagendijk E.L."/>
            <person name="Lapidus A."/>
            <person name="Levasseur A."/>
            <person name="Lindquist E."/>
            <person name="Lipzen A."/>
            <person name="Logrieco A.F."/>
            <person name="MacCabe A."/>
            <person name="Maekelae M.R."/>
            <person name="Malavazi I."/>
            <person name="Melin P."/>
            <person name="Meyer V."/>
            <person name="Mielnichuk N."/>
            <person name="Miskei M."/>
            <person name="Molnar A.P."/>
            <person name="Mule G."/>
            <person name="Ngan C.Y."/>
            <person name="Orejas M."/>
            <person name="Orosz E."/>
            <person name="Ouedraogo J.P."/>
            <person name="Overkamp K.M."/>
            <person name="Park H.-S."/>
            <person name="Perrone G."/>
            <person name="Piumi F."/>
            <person name="Punt P.J."/>
            <person name="Ram A.F."/>
            <person name="Ramon A."/>
            <person name="Rauscher S."/>
            <person name="Record E."/>
            <person name="Riano-Pachon D.M."/>
            <person name="Robert V."/>
            <person name="Roehrig J."/>
            <person name="Ruller R."/>
            <person name="Salamov A."/>
            <person name="Salih N.S."/>
            <person name="Samson R.A."/>
            <person name="Sandor E."/>
            <person name="Sanguinetti M."/>
            <person name="Schuetze T."/>
            <person name="Sepcic K."/>
            <person name="Shelest E."/>
            <person name="Sherlock G."/>
            <person name="Sophianopoulou V."/>
            <person name="Squina F.M."/>
            <person name="Sun H."/>
            <person name="Susca A."/>
            <person name="Todd R.B."/>
            <person name="Tsang A."/>
            <person name="Unkles S.E."/>
            <person name="van de Wiele N."/>
            <person name="van Rossen-Uffink D."/>
            <person name="Oliveira J.V."/>
            <person name="Vesth T.C."/>
            <person name="Visser J."/>
            <person name="Yu J.-H."/>
            <person name="Zhou M."/>
            <person name="Andersen M.R."/>
            <person name="Archer D.B."/>
            <person name="Baker S.E."/>
            <person name="Benoit I."/>
            <person name="Brakhage A.A."/>
            <person name="Braus G.H."/>
            <person name="Fischer R."/>
            <person name="Frisvad J.C."/>
            <person name="Goldman G.H."/>
            <person name="Houbraken J."/>
            <person name="Oakley B."/>
            <person name="Pocsi I."/>
            <person name="Scazzocchio C."/>
            <person name="Seiboth B."/>
            <person name="vanKuyk P.A."/>
            <person name="Wortman J."/>
            <person name="Dyer P.S."/>
            <person name="Grigoriev I.V."/>
        </authorList>
    </citation>
    <scope>NUCLEOTIDE SEQUENCE [LARGE SCALE GENOMIC DNA]</scope>
    <source>
        <strain evidence="3">CBS 583.65</strain>
    </source>
</reference>
<dbReference type="AlphaFoldDB" id="A0A1L9PQD5"/>
<dbReference type="RefSeq" id="XP_040669434.1">
    <property type="nucleotide sequence ID" value="XM_040816263.1"/>
</dbReference>
<dbReference type="EMBL" id="KV878130">
    <property type="protein sequence ID" value="OJJ03672.1"/>
    <property type="molecule type" value="Genomic_DNA"/>
</dbReference>
<name>A0A1L9PQD5_ASPVE</name>
<organism evidence="2 3">
    <name type="scientific">Aspergillus versicolor CBS 583.65</name>
    <dbReference type="NCBI Taxonomy" id="1036611"/>
    <lineage>
        <taxon>Eukaryota</taxon>
        <taxon>Fungi</taxon>
        <taxon>Dikarya</taxon>
        <taxon>Ascomycota</taxon>
        <taxon>Pezizomycotina</taxon>
        <taxon>Eurotiomycetes</taxon>
        <taxon>Eurotiomycetidae</taxon>
        <taxon>Eurotiales</taxon>
        <taxon>Aspergillaceae</taxon>
        <taxon>Aspergillus</taxon>
        <taxon>Aspergillus subgen. Nidulantes</taxon>
    </lineage>
</organism>
<sequence length="215" mass="23909">MGNRAYGWTVSLLMESQAGRARRSSRLRAVSRSAQFVSIQIPIAHHTFCTVFGYWHEFVSSTRLPLLPSLRNKVVNAQCSPGMAVVNLALEVLSTLAQGGHTLFVSCLILILSEAPSLHAIKRQASPFSSPQNPVLALSSFRKNFLATLSPACCSLCLRPFQHFHIPIAVLIFPSLIAPCLIPVRIRRTTEQKIKSQSIDIRQEYFLLLIYYSGT</sequence>
<gene>
    <name evidence="2" type="ORF">ASPVEDRAFT_745430</name>
</gene>
<dbReference type="Proteomes" id="UP000184073">
    <property type="component" value="Unassembled WGS sequence"/>
</dbReference>
<dbReference type="GeneID" id="63731774"/>
<proteinExistence type="predicted"/>
<evidence type="ECO:0000313" key="2">
    <source>
        <dbReference type="EMBL" id="OJJ03672.1"/>
    </source>
</evidence>
<evidence type="ECO:0000313" key="3">
    <source>
        <dbReference type="Proteomes" id="UP000184073"/>
    </source>
</evidence>
<keyword evidence="1" id="KW-1133">Transmembrane helix</keyword>
<protein>
    <submittedName>
        <fullName evidence="2">Uncharacterized protein</fullName>
    </submittedName>
</protein>
<dbReference type="VEuPathDB" id="FungiDB:ASPVEDRAFT_745430"/>
<evidence type="ECO:0000256" key="1">
    <source>
        <dbReference type="SAM" id="Phobius"/>
    </source>
</evidence>
<keyword evidence="1" id="KW-0812">Transmembrane</keyword>